<dbReference type="OrthoDB" id="2395687at2759"/>
<dbReference type="PANTHER" id="PTHR35385:SF2">
    <property type="entry name" value="PROTEIN B, PUTATIVE-RELATED"/>
    <property type="match status" value="1"/>
</dbReference>
<dbReference type="AlphaFoldDB" id="A0A397UZI8"/>
<dbReference type="PANTHER" id="PTHR35385">
    <property type="entry name" value="PROTEIN B, PUTATIVE-RELATED-RELATED"/>
    <property type="match status" value="1"/>
</dbReference>
<gene>
    <name evidence="2" type="ORF">C2G38_2191885</name>
</gene>
<dbReference type="EMBL" id="QKWP01000729">
    <property type="protein sequence ID" value="RIB15654.1"/>
    <property type="molecule type" value="Genomic_DNA"/>
</dbReference>
<organism evidence="2 3">
    <name type="scientific">Gigaspora rosea</name>
    <dbReference type="NCBI Taxonomy" id="44941"/>
    <lineage>
        <taxon>Eukaryota</taxon>
        <taxon>Fungi</taxon>
        <taxon>Fungi incertae sedis</taxon>
        <taxon>Mucoromycota</taxon>
        <taxon>Glomeromycotina</taxon>
        <taxon>Glomeromycetes</taxon>
        <taxon>Diversisporales</taxon>
        <taxon>Gigasporaceae</taxon>
        <taxon>Gigaspora</taxon>
    </lineage>
</organism>
<feature type="region of interest" description="Disordered" evidence="1">
    <location>
        <begin position="288"/>
        <end position="312"/>
    </location>
</feature>
<accession>A0A397UZI8</accession>
<protein>
    <submittedName>
        <fullName evidence="2">Uncharacterized protein</fullName>
    </submittedName>
</protein>
<dbReference type="STRING" id="44941.A0A397UZI8"/>
<keyword evidence="3" id="KW-1185">Reference proteome</keyword>
<feature type="compositionally biased region" description="Basic and acidic residues" evidence="1">
    <location>
        <begin position="291"/>
        <end position="305"/>
    </location>
</feature>
<reference evidence="2 3" key="1">
    <citation type="submission" date="2018-06" db="EMBL/GenBank/DDBJ databases">
        <title>Comparative genomics reveals the genomic features of Rhizophagus irregularis, R. cerebriforme, R. diaphanum and Gigaspora rosea, and their symbiotic lifestyle signature.</title>
        <authorList>
            <person name="Morin E."/>
            <person name="San Clemente H."/>
            <person name="Chen E.C.H."/>
            <person name="De La Providencia I."/>
            <person name="Hainaut M."/>
            <person name="Kuo A."/>
            <person name="Kohler A."/>
            <person name="Murat C."/>
            <person name="Tang N."/>
            <person name="Roy S."/>
            <person name="Loubradou J."/>
            <person name="Henrissat B."/>
            <person name="Grigoriev I.V."/>
            <person name="Corradi N."/>
            <person name="Roux C."/>
            <person name="Martin F.M."/>
        </authorList>
    </citation>
    <scope>NUCLEOTIDE SEQUENCE [LARGE SCALE GENOMIC DNA]</scope>
    <source>
        <strain evidence="2 3">DAOM 194757</strain>
    </source>
</reference>
<sequence>MEDSFTHNMENSFTYNMETSFTNYIENSYTWNTLESYTRDTFSNHMDNMLINDVMQMNTLASSVVTSLKPIGLIKSNPKLLAFLALCPISSVQLNVSNWTCPITTLLASIGVNKGIGADKGIGVDNGIGVDKGIGVDNGIKVDKGIGVDNSIGVDKGIGIDCTESNVNSYKANQGTTNFVNHMDNENSCEIFSWDLLADFLQAVFHMNYSYMIRHMIKLPSYYTHEGFEVQQFKANVFINILTVEGIKEWFAAFEEHSKTTMPQTKGYGVKGKRVIFRESRHCIHSQIVRKKQDDPERKNPESARNRNTAESLGFRRVNEEIRDKFIQMFHDGHSPASALYNHEDELHLSASSSEKLVKNLDDRAINPGYKYVMHFFEHYRHGQAILQEYDSRIGKAFILCIVTGLMSRVHEKICEAGEICYVDASASFEPLNTSITLLYTSCIAGALPLGLLITFDELEMTIENAINLLKLILPEHAFFGRGCNIGPQNVLTDDLASERNAIKLC</sequence>
<dbReference type="Proteomes" id="UP000266673">
    <property type="component" value="Unassembled WGS sequence"/>
</dbReference>
<name>A0A397UZI8_9GLOM</name>
<evidence type="ECO:0000256" key="1">
    <source>
        <dbReference type="SAM" id="MobiDB-lite"/>
    </source>
</evidence>
<comment type="caution">
    <text evidence="2">The sequence shown here is derived from an EMBL/GenBank/DDBJ whole genome shotgun (WGS) entry which is preliminary data.</text>
</comment>
<evidence type="ECO:0000313" key="2">
    <source>
        <dbReference type="EMBL" id="RIB15654.1"/>
    </source>
</evidence>
<evidence type="ECO:0000313" key="3">
    <source>
        <dbReference type="Proteomes" id="UP000266673"/>
    </source>
</evidence>
<proteinExistence type="predicted"/>